<feature type="region of interest" description="Disordered" evidence="1">
    <location>
        <begin position="1"/>
        <end position="27"/>
    </location>
</feature>
<feature type="transmembrane region" description="Helical" evidence="2">
    <location>
        <begin position="347"/>
        <end position="366"/>
    </location>
</feature>
<dbReference type="Proteomes" id="UP000199393">
    <property type="component" value="Chromosome I"/>
</dbReference>
<feature type="transmembrane region" description="Helical" evidence="2">
    <location>
        <begin position="211"/>
        <end position="231"/>
    </location>
</feature>
<feature type="transmembrane region" description="Helical" evidence="2">
    <location>
        <begin position="181"/>
        <end position="199"/>
    </location>
</feature>
<protein>
    <submittedName>
        <fullName evidence="3">Uncharacterized protein</fullName>
    </submittedName>
</protein>
<evidence type="ECO:0000256" key="1">
    <source>
        <dbReference type="SAM" id="MobiDB-lite"/>
    </source>
</evidence>
<dbReference type="EMBL" id="LT598496">
    <property type="protein sequence ID" value="SBV28464.1"/>
    <property type="molecule type" value="Genomic_DNA"/>
</dbReference>
<name>A0A1C3N796_9ACTN</name>
<evidence type="ECO:0000313" key="4">
    <source>
        <dbReference type="Proteomes" id="UP000199393"/>
    </source>
</evidence>
<keyword evidence="2" id="KW-0812">Transmembrane</keyword>
<keyword evidence="2" id="KW-1133">Transmembrane helix</keyword>
<feature type="transmembrane region" description="Helical" evidence="2">
    <location>
        <begin position="55"/>
        <end position="78"/>
    </location>
</feature>
<feature type="transmembrane region" description="Helical" evidence="2">
    <location>
        <begin position="32"/>
        <end position="49"/>
    </location>
</feature>
<proteinExistence type="predicted"/>
<keyword evidence="2" id="KW-0472">Membrane</keyword>
<sequence>MRDAHGIDQEVTVSVEPTTSPRSPVPQRMSRARRLAPVLALLLLAPWAAECSWGGFTALGSLAVVFVLAPLYGGAAVLVRETARRTGGGWPSIILLAAAFGWYMAGLVDQSLFNPDFLSDTEYAELSEAAADTRVPGLGFSAEQAVDFVGNHIALTICAPIAIVESLVGPARRRQPWLGRWGLLVVGLLLLLGSLMIFTDDESGRQGFLLGPAQFAGTVLVIAALVAVALLPRWRRGTTTRLTAAHPTVGRLDAPAPTPDRTAPPPVLVAAVVLAASLGAAPLSGWVRVAVQLTAAAVVGTLIVAWSRRRGWGQRHVLAAWSAVLVNAAAFAYLVPSYAPAGPTEALVGDLTVTAVTVTLLTAAVLRLRHP</sequence>
<feature type="compositionally biased region" description="Polar residues" evidence="1">
    <location>
        <begin position="11"/>
        <end position="22"/>
    </location>
</feature>
<organism evidence="3 4">
    <name type="scientific">Micromonospora krabiensis</name>
    <dbReference type="NCBI Taxonomy" id="307121"/>
    <lineage>
        <taxon>Bacteria</taxon>
        <taxon>Bacillati</taxon>
        <taxon>Actinomycetota</taxon>
        <taxon>Actinomycetes</taxon>
        <taxon>Micromonosporales</taxon>
        <taxon>Micromonosporaceae</taxon>
        <taxon>Micromonospora</taxon>
    </lineage>
</organism>
<feature type="transmembrane region" description="Helical" evidence="2">
    <location>
        <begin position="148"/>
        <end position="169"/>
    </location>
</feature>
<gene>
    <name evidence="3" type="ORF">GA0070620_4007</name>
</gene>
<dbReference type="AlphaFoldDB" id="A0A1C3N796"/>
<dbReference type="STRING" id="307121.GA0070620_4007"/>
<feature type="transmembrane region" description="Helical" evidence="2">
    <location>
        <begin position="318"/>
        <end position="335"/>
    </location>
</feature>
<keyword evidence="4" id="KW-1185">Reference proteome</keyword>
<evidence type="ECO:0000256" key="2">
    <source>
        <dbReference type="SAM" id="Phobius"/>
    </source>
</evidence>
<dbReference type="OrthoDB" id="8478704at2"/>
<evidence type="ECO:0000313" key="3">
    <source>
        <dbReference type="EMBL" id="SBV28464.1"/>
    </source>
</evidence>
<dbReference type="PATRIC" id="fig|307121.4.peg.4098"/>
<accession>A0A1C3N796</accession>
<feature type="transmembrane region" description="Helical" evidence="2">
    <location>
        <begin position="90"/>
        <end position="108"/>
    </location>
</feature>
<reference evidence="4" key="1">
    <citation type="submission" date="2016-06" db="EMBL/GenBank/DDBJ databases">
        <authorList>
            <person name="Varghese N."/>
        </authorList>
    </citation>
    <scope>NUCLEOTIDE SEQUENCE [LARGE SCALE GENOMIC DNA]</scope>
    <source>
        <strain evidence="4">DSM 45344</strain>
    </source>
</reference>
<dbReference type="RefSeq" id="WP_091593078.1">
    <property type="nucleotide sequence ID" value="NZ_JBHRWG010000004.1"/>
</dbReference>